<dbReference type="AlphaFoldDB" id="A0A0K2VG47"/>
<dbReference type="EMBL" id="HACA01032092">
    <property type="protein sequence ID" value="CDW49453.1"/>
    <property type="molecule type" value="Transcribed_RNA"/>
</dbReference>
<reference evidence="1" key="1">
    <citation type="submission" date="2014-05" db="EMBL/GenBank/DDBJ databases">
        <authorList>
            <person name="Chronopoulou M."/>
        </authorList>
    </citation>
    <scope>NUCLEOTIDE SEQUENCE</scope>
    <source>
        <tissue evidence="1">Whole organism</tissue>
    </source>
</reference>
<accession>A0A0K2VG47</accession>
<sequence>MKSSTRIFHMNIFILKKSLLKYTRTSMYSNPGDPSLFFGLLGWLISVRRPRVLARGDLAHKMRTLFCC</sequence>
<protein>
    <submittedName>
        <fullName evidence="1">Uncharacterized protein</fullName>
    </submittedName>
</protein>
<proteinExistence type="predicted"/>
<evidence type="ECO:0000313" key="1">
    <source>
        <dbReference type="EMBL" id="CDW49453.1"/>
    </source>
</evidence>
<name>A0A0K2VG47_LEPSM</name>
<organism evidence="1">
    <name type="scientific">Lepeophtheirus salmonis</name>
    <name type="common">Salmon louse</name>
    <name type="synonym">Caligus salmonis</name>
    <dbReference type="NCBI Taxonomy" id="72036"/>
    <lineage>
        <taxon>Eukaryota</taxon>
        <taxon>Metazoa</taxon>
        <taxon>Ecdysozoa</taxon>
        <taxon>Arthropoda</taxon>
        <taxon>Crustacea</taxon>
        <taxon>Multicrustacea</taxon>
        <taxon>Hexanauplia</taxon>
        <taxon>Copepoda</taxon>
        <taxon>Siphonostomatoida</taxon>
        <taxon>Caligidae</taxon>
        <taxon>Lepeophtheirus</taxon>
    </lineage>
</organism>